<evidence type="ECO:0000313" key="13">
    <source>
        <dbReference type="RefSeq" id="XP_013788029.1"/>
    </source>
</evidence>
<evidence type="ECO:0000256" key="4">
    <source>
        <dbReference type="ARBA" id="ARBA00022771"/>
    </source>
</evidence>
<evidence type="ECO:0000259" key="11">
    <source>
        <dbReference type="PROSITE" id="PS50157"/>
    </source>
</evidence>
<dbReference type="GeneID" id="106471953"/>
<keyword evidence="12" id="KW-1185">Reference proteome</keyword>
<dbReference type="SMART" id="SM00355">
    <property type="entry name" value="ZnF_C2H2"/>
    <property type="match status" value="9"/>
</dbReference>
<keyword evidence="4 10" id="KW-0863">Zinc-finger</keyword>
<evidence type="ECO:0000256" key="3">
    <source>
        <dbReference type="ARBA" id="ARBA00022737"/>
    </source>
</evidence>
<dbReference type="InterPro" id="IPR051061">
    <property type="entry name" value="Zinc_finger_trans_reg"/>
</dbReference>
<accession>A0ABM1TK65</accession>
<evidence type="ECO:0000256" key="6">
    <source>
        <dbReference type="ARBA" id="ARBA00022884"/>
    </source>
</evidence>
<organism evidence="12 14">
    <name type="scientific">Limulus polyphemus</name>
    <name type="common">Atlantic horseshoe crab</name>
    <dbReference type="NCBI Taxonomy" id="6850"/>
    <lineage>
        <taxon>Eukaryota</taxon>
        <taxon>Metazoa</taxon>
        <taxon>Ecdysozoa</taxon>
        <taxon>Arthropoda</taxon>
        <taxon>Chelicerata</taxon>
        <taxon>Merostomata</taxon>
        <taxon>Xiphosura</taxon>
        <taxon>Limulidae</taxon>
        <taxon>Limulus</taxon>
    </lineage>
</organism>
<keyword evidence="6" id="KW-0694">RNA-binding</keyword>
<keyword evidence="8" id="KW-0804">Transcription</keyword>
<feature type="domain" description="C2H2-type" evidence="11">
    <location>
        <begin position="25"/>
        <end position="54"/>
    </location>
</feature>
<dbReference type="PROSITE" id="PS00028">
    <property type="entry name" value="ZINC_FINGER_C2H2_1"/>
    <property type="match status" value="6"/>
</dbReference>
<gene>
    <name evidence="13 14" type="primary">LOC106471953</name>
</gene>
<sequence length="332" mass="39295">MTNVMCAHSEPVVLEKPKASREKCYVCSFDDCTASFSRPCQLETHLRAHTGERPFICTYDDCYSCYTRVDHLKRHIAKCHEAKIVNTFTCEYEQCGKVLSSIHSLERHMKTHEKRSYKCPTCKKAFLKHQHLKIHSFEHTGIKPFHCVHDGCGRTFVLPSKLKSHMKSHKGYTCDSPGCEENFSKWTHFRRHKKLCHPQKHECEVCQRRFFTKSNLRAHAETHKTDREIFCCPHEGCSFSYFQEKNLRAHVTSYHEKKRHACTIEGCERTFISKGGLKKHIKLHELGRSFPPKNRNKRKKRLEKRRKLWHLFYLDTQSLRRKTNDLVFQTLQ</sequence>
<evidence type="ECO:0000313" key="12">
    <source>
        <dbReference type="Proteomes" id="UP000694941"/>
    </source>
</evidence>
<evidence type="ECO:0000313" key="14">
    <source>
        <dbReference type="RefSeq" id="XP_022256271.1"/>
    </source>
</evidence>
<dbReference type="InterPro" id="IPR036236">
    <property type="entry name" value="Znf_C2H2_sf"/>
</dbReference>
<dbReference type="Pfam" id="PF00096">
    <property type="entry name" value="zf-C2H2"/>
    <property type="match status" value="4"/>
</dbReference>
<keyword evidence="9" id="KW-0539">Nucleus</keyword>
<protein>
    <submittedName>
        <fullName evidence="13 14">Transcription factor IIIA-like</fullName>
    </submittedName>
</protein>
<name>A0ABM1TK65_LIMPO</name>
<comment type="subcellular location">
    <subcellularLocation>
        <location evidence="1">Nucleus</location>
    </subcellularLocation>
</comment>
<evidence type="ECO:0000256" key="7">
    <source>
        <dbReference type="ARBA" id="ARBA00023015"/>
    </source>
</evidence>
<evidence type="ECO:0000256" key="1">
    <source>
        <dbReference type="ARBA" id="ARBA00004123"/>
    </source>
</evidence>
<evidence type="ECO:0000256" key="10">
    <source>
        <dbReference type="PROSITE-ProRule" id="PRU00042"/>
    </source>
</evidence>
<dbReference type="PROSITE" id="PS50157">
    <property type="entry name" value="ZINC_FINGER_C2H2_2"/>
    <property type="match status" value="7"/>
</dbReference>
<dbReference type="Gene3D" id="3.30.160.60">
    <property type="entry name" value="Classic Zinc Finger"/>
    <property type="match status" value="7"/>
</dbReference>
<feature type="domain" description="C2H2-type" evidence="11">
    <location>
        <begin position="201"/>
        <end position="228"/>
    </location>
</feature>
<feature type="domain" description="C2H2-type" evidence="11">
    <location>
        <begin position="145"/>
        <end position="171"/>
    </location>
</feature>
<dbReference type="PANTHER" id="PTHR46179">
    <property type="entry name" value="ZINC FINGER PROTEIN"/>
    <property type="match status" value="1"/>
</dbReference>
<keyword evidence="5" id="KW-0862">Zinc</keyword>
<evidence type="ECO:0000256" key="5">
    <source>
        <dbReference type="ARBA" id="ARBA00022833"/>
    </source>
</evidence>
<proteinExistence type="predicted"/>
<dbReference type="PANTHER" id="PTHR46179:SF13">
    <property type="entry name" value="C2H2-TYPE DOMAIN-CONTAINING PROTEIN"/>
    <property type="match status" value="1"/>
</dbReference>
<evidence type="ECO:0000256" key="8">
    <source>
        <dbReference type="ARBA" id="ARBA00023163"/>
    </source>
</evidence>
<dbReference type="InterPro" id="IPR054599">
    <property type="entry name" value="TFIIIA_Zfn-C2H2"/>
</dbReference>
<keyword evidence="7" id="KW-0805">Transcription regulation</keyword>
<reference evidence="13 14" key="1">
    <citation type="submission" date="2025-05" db="UniProtKB">
        <authorList>
            <consortium name="RefSeq"/>
        </authorList>
    </citation>
    <scope>IDENTIFICATION</scope>
    <source>
        <tissue evidence="13 14">Muscle</tissue>
    </source>
</reference>
<evidence type="ECO:0000256" key="9">
    <source>
        <dbReference type="ARBA" id="ARBA00023242"/>
    </source>
</evidence>
<dbReference type="SUPFAM" id="SSF57667">
    <property type="entry name" value="beta-beta-alpha zinc fingers"/>
    <property type="match status" value="4"/>
</dbReference>
<feature type="domain" description="C2H2-type" evidence="11">
    <location>
        <begin position="260"/>
        <end position="289"/>
    </location>
</feature>
<dbReference type="RefSeq" id="XP_013788029.1">
    <property type="nucleotide sequence ID" value="XM_013932575.2"/>
</dbReference>
<keyword evidence="2" id="KW-0479">Metal-binding</keyword>
<dbReference type="InterPro" id="IPR013087">
    <property type="entry name" value="Znf_C2H2_type"/>
</dbReference>
<feature type="domain" description="C2H2-type" evidence="11">
    <location>
        <begin position="88"/>
        <end position="117"/>
    </location>
</feature>
<evidence type="ECO:0000256" key="2">
    <source>
        <dbReference type="ARBA" id="ARBA00022723"/>
    </source>
</evidence>
<feature type="domain" description="C2H2-type" evidence="11">
    <location>
        <begin position="117"/>
        <end position="144"/>
    </location>
</feature>
<dbReference type="Proteomes" id="UP000694941">
    <property type="component" value="Unplaced"/>
</dbReference>
<dbReference type="Pfam" id="PF22110">
    <property type="entry name" value="TFIIIA_zf-C2H2"/>
    <property type="match status" value="1"/>
</dbReference>
<feature type="domain" description="C2H2-type" evidence="11">
    <location>
        <begin position="172"/>
        <end position="202"/>
    </location>
</feature>
<dbReference type="RefSeq" id="XP_022256271.1">
    <property type="nucleotide sequence ID" value="XM_022400563.1"/>
</dbReference>
<keyword evidence="3" id="KW-0677">Repeat</keyword>